<name>A0A6G7IZB8_9FLAO</name>
<dbReference type="PANTHER" id="PTHR30404">
    <property type="entry name" value="N-ACETYLMURAMOYL-L-ALANINE AMIDASE"/>
    <property type="match status" value="1"/>
</dbReference>
<organism evidence="5 6">
    <name type="scientific">Flagellimonas oceani</name>
    <dbReference type="NCBI Taxonomy" id="2698672"/>
    <lineage>
        <taxon>Bacteria</taxon>
        <taxon>Pseudomonadati</taxon>
        <taxon>Bacteroidota</taxon>
        <taxon>Flavobacteriia</taxon>
        <taxon>Flavobacteriales</taxon>
        <taxon>Flavobacteriaceae</taxon>
        <taxon>Flagellimonas</taxon>
    </lineage>
</organism>
<dbReference type="EC" id="3.5.1.28" evidence="2"/>
<dbReference type="InterPro" id="IPR002508">
    <property type="entry name" value="MurNAc-LAA_cat"/>
</dbReference>
<evidence type="ECO:0000313" key="6">
    <source>
        <dbReference type="Proteomes" id="UP000502928"/>
    </source>
</evidence>
<evidence type="ECO:0000256" key="2">
    <source>
        <dbReference type="ARBA" id="ARBA00011901"/>
    </source>
</evidence>
<dbReference type="RefSeq" id="WP_166247333.1">
    <property type="nucleotide sequence ID" value="NZ_CP049616.1"/>
</dbReference>
<dbReference type="Pfam" id="PF01520">
    <property type="entry name" value="Amidase_3"/>
    <property type="match status" value="1"/>
</dbReference>
<feature type="domain" description="MurNAc-LAA" evidence="4">
    <location>
        <begin position="94"/>
        <end position="208"/>
    </location>
</feature>
<sequence>MKRRNTLLLLGIFTLLLPNTYGQRNSSHKPIIIIDPGHGGLDSGAIGVNGLSEKELTLKLAEAILRYNKVLLDNRYDMYLTRYSDTLISLGHRTRLAKVLQPDLFISLHCNHADNPKASGLEIYLYNRPISQSHISMAKAMEVYLKTTLGYRSRGVKRANFQVLRDNREVCPALLLELGFLSHSDEAGHLERKENISALGLAILMGIKKMME</sequence>
<dbReference type="GO" id="GO:0009253">
    <property type="term" value="P:peptidoglycan catabolic process"/>
    <property type="evidence" value="ECO:0007669"/>
    <property type="project" value="InterPro"/>
</dbReference>
<keyword evidence="6" id="KW-1185">Reference proteome</keyword>
<protein>
    <recommendedName>
        <fullName evidence="2">N-acetylmuramoyl-L-alanine amidase</fullName>
        <ecNumber evidence="2">3.5.1.28</ecNumber>
    </recommendedName>
</protein>
<evidence type="ECO:0000256" key="3">
    <source>
        <dbReference type="ARBA" id="ARBA00022801"/>
    </source>
</evidence>
<dbReference type="Gene3D" id="3.40.630.40">
    <property type="entry name" value="Zn-dependent exopeptidases"/>
    <property type="match status" value="1"/>
</dbReference>
<dbReference type="SMART" id="SM00646">
    <property type="entry name" value="Ami_3"/>
    <property type="match status" value="1"/>
</dbReference>
<dbReference type="GO" id="GO:0008745">
    <property type="term" value="F:N-acetylmuramoyl-L-alanine amidase activity"/>
    <property type="evidence" value="ECO:0007669"/>
    <property type="project" value="UniProtKB-EC"/>
</dbReference>
<dbReference type="GO" id="GO:0030288">
    <property type="term" value="C:outer membrane-bounded periplasmic space"/>
    <property type="evidence" value="ECO:0007669"/>
    <property type="project" value="TreeGrafter"/>
</dbReference>
<dbReference type="PANTHER" id="PTHR30404:SF0">
    <property type="entry name" value="N-ACETYLMURAMOYL-L-ALANINE AMIDASE AMIC"/>
    <property type="match status" value="1"/>
</dbReference>
<reference evidence="5 6" key="1">
    <citation type="submission" date="2020-02" db="EMBL/GenBank/DDBJ databases">
        <title>Complete genome of Muricauda sp. 501str8.</title>
        <authorList>
            <person name="Dong B."/>
            <person name="Zhu S."/>
            <person name="Yang J."/>
            <person name="Chen J."/>
        </authorList>
    </citation>
    <scope>NUCLEOTIDE SEQUENCE [LARGE SCALE GENOMIC DNA]</scope>
    <source>
        <strain evidence="5 6">501str8</strain>
    </source>
</reference>
<gene>
    <name evidence="5" type="ORF">GVT53_02870</name>
</gene>
<dbReference type="Proteomes" id="UP000502928">
    <property type="component" value="Chromosome"/>
</dbReference>
<evidence type="ECO:0000256" key="1">
    <source>
        <dbReference type="ARBA" id="ARBA00001561"/>
    </source>
</evidence>
<proteinExistence type="predicted"/>
<keyword evidence="3" id="KW-0378">Hydrolase</keyword>
<dbReference type="KEGG" id="mut:GVT53_02870"/>
<dbReference type="CDD" id="cd02696">
    <property type="entry name" value="MurNAc-LAA"/>
    <property type="match status" value="1"/>
</dbReference>
<dbReference type="EMBL" id="CP049616">
    <property type="protein sequence ID" value="QII43664.1"/>
    <property type="molecule type" value="Genomic_DNA"/>
</dbReference>
<dbReference type="SUPFAM" id="SSF53187">
    <property type="entry name" value="Zn-dependent exopeptidases"/>
    <property type="match status" value="1"/>
</dbReference>
<evidence type="ECO:0000313" key="5">
    <source>
        <dbReference type="EMBL" id="QII43664.1"/>
    </source>
</evidence>
<dbReference type="AlphaFoldDB" id="A0A6G7IZB8"/>
<comment type="catalytic activity">
    <reaction evidence="1">
        <text>Hydrolyzes the link between N-acetylmuramoyl residues and L-amino acid residues in certain cell-wall glycopeptides.</text>
        <dbReference type="EC" id="3.5.1.28"/>
    </reaction>
</comment>
<dbReference type="InterPro" id="IPR050695">
    <property type="entry name" value="N-acetylmuramoyl_amidase_3"/>
</dbReference>
<evidence type="ECO:0000259" key="4">
    <source>
        <dbReference type="SMART" id="SM00646"/>
    </source>
</evidence>
<accession>A0A6G7IZB8</accession>